<keyword evidence="3" id="KW-1003">Cell membrane</keyword>
<name>A0A543ASU9_9ACTN</name>
<dbReference type="PANTHER" id="PTHR30460:SF0">
    <property type="entry name" value="MODERATE CONDUCTANCE MECHANOSENSITIVE CHANNEL YBIO"/>
    <property type="match status" value="1"/>
</dbReference>
<evidence type="ECO:0000256" key="7">
    <source>
        <dbReference type="SAM" id="Phobius"/>
    </source>
</evidence>
<evidence type="ECO:0000259" key="9">
    <source>
        <dbReference type="Pfam" id="PF21088"/>
    </source>
</evidence>
<feature type="transmembrane region" description="Helical" evidence="7">
    <location>
        <begin position="119"/>
        <end position="139"/>
    </location>
</feature>
<evidence type="ECO:0000256" key="2">
    <source>
        <dbReference type="ARBA" id="ARBA00008017"/>
    </source>
</evidence>
<dbReference type="SUPFAM" id="SSF82689">
    <property type="entry name" value="Mechanosensitive channel protein MscS (YggB), C-terminal domain"/>
    <property type="match status" value="1"/>
</dbReference>
<keyword evidence="5 7" id="KW-1133">Transmembrane helix</keyword>
<dbReference type="PANTHER" id="PTHR30460">
    <property type="entry name" value="MODERATE CONDUCTANCE MECHANOSENSITIVE CHANNEL YBIO"/>
    <property type="match status" value="1"/>
</dbReference>
<dbReference type="InterPro" id="IPR011066">
    <property type="entry name" value="MscS_channel_C_sf"/>
</dbReference>
<dbReference type="SUPFAM" id="SSF82861">
    <property type="entry name" value="Mechanosensitive channel protein MscS (YggB), transmembrane region"/>
    <property type="match status" value="1"/>
</dbReference>
<dbReference type="InterPro" id="IPR023408">
    <property type="entry name" value="MscS_beta-dom_sf"/>
</dbReference>
<gene>
    <name evidence="10" type="ORF">FB566_1072</name>
</gene>
<dbReference type="FunFam" id="1.10.287.1260:FF:000005">
    <property type="entry name" value="Mechanosensitive ion channel family protein"/>
    <property type="match status" value="1"/>
</dbReference>
<dbReference type="InParanoid" id="A0A543ASU9"/>
<comment type="caution">
    <text evidence="10">The sequence shown here is derived from an EMBL/GenBank/DDBJ whole genome shotgun (WGS) entry which is preliminary data.</text>
</comment>
<dbReference type="SUPFAM" id="SSF50182">
    <property type="entry name" value="Sm-like ribonucleoproteins"/>
    <property type="match status" value="1"/>
</dbReference>
<feature type="domain" description="Mechanosensitive ion channel MscS" evidence="8">
    <location>
        <begin position="166"/>
        <end position="229"/>
    </location>
</feature>
<dbReference type="Gene3D" id="3.30.70.100">
    <property type="match status" value="1"/>
</dbReference>
<feature type="domain" description="Mechanosensitive ion channel transmembrane helices 2/3" evidence="9">
    <location>
        <begin position="127"/>
        <end position="164"/>
    </location>
</feature>
<evidence type="ECO:0000256" key="6">
    <source>
        <dbReference type="ARBA" id="ARBA00023136"/>
    </source>
</evidence>
<proteinExistence type="inferred from homology"/>
<dbReference type="InterPro" id="IPR011014">
    <property type="entry name" value="MscS_channel_TM-2"/>
</dbReference>
<comment type="similarity">
    <text evidence="2">Belongs to the MscS (TC 1.A.23) family.</text>
</comment>
<dbReference type="FunFam" id="2.30.30.60:FF:000001">
    <property type="entry name" value="MscS Mechanosensitive ion channel"/>
    <property type="match status" value="1"/>
</dbReference>
<evidence type="ECO:0000256" key="5">
    <source>
        <dbReference type="ARBA" id="ARBA00022989"/>
    </source>
</evidence>
<evidence type="ECO:0000313" key="11">
    <source>
        <dbReference type="Proteomes" id="UP000317043"/>
    </source>
</evidence>
<feature type="transmembrane region" description="Helical" evidence="7">
    <location>
        <begin position="45"/>
        <end position="66"/>
    </location>
</feature>
<dbReference type="Proteomes" id="UP000317043">
    <property type="component" value="Unassembled WGS sequence"/>
</dbReference>
<dbReference type="Pfam" id="PF00924">
    <property type="entry name" value="MS_channel_2nd"/>
    <property type="match status" value="1"/>
</dbReference>
<organism evidence="10 11">
    <name type="scientific">Stackebrandtia endophytica</name>
    <dbReference type="NCBI Taxonomy" id="1496996"/>
    <lineage>
        <taxon>Bacteria</taxon>
        <taxon>Bacillati</taxon>
        <taxon>Actinomycetota</taxon>
        <taxon>Actinomycetes</taxon>
        <taxon>Glycomycetales</taxon>
        <taxon>Glycomycetaceae</taxon>
        <taxon>Stackebrandtia</taxon>
    </lineage>
</organism>
<dbReference type="InterPro" id="IPR049142">
    <property type="entry name" value="MS_channel_1st"/>
</dbReference>
<dbReference type="Gene3D" id="2.30.30.60">
    <property type="match status" value="1"/>
</dbReference>
<dbReference type="InterPro" id="IPR045276">
    <property type="entry name" value="YbiO_bact"/>
</dbReference>
<dbReference type="Gene3D" id="1.10.287.1260">
    <property type="match status" value="1"/>
</dbReference>
<feature type="transmembrane region" description="Helical" evidence="7">
    <location>
        <begin position="145"/>
        <end position="167"/>
    </location>
</feature>
<protein>
    <submittedName>
        <fullName evidence="10">Small conductance mechanosensitive channel</fullName>
    </submittedName>
</protein>
<evidence type="ECO:0000256" key="1">
    <source>
        <dbReference type="ARBA" id="ARBA00004651"/>
    </source>
</evidence>
<dbReference type="AlphaFoldDB" id="A0A543ASU9"/>
<dbReference type="InterPro" id="IPR010920">
    <property type="entry name" value="LSM_dom_sf"/>
</dbReference>
<sequence>MEYEVIVLRLFTTDVPACAVTEGSACQLIWNMTSNVWLAESSDWLVVRPLRILIIIVVCLLVRGVVNRSIKRLTTPRETGKTPAILRPFRERIPNLMADTDAHELMGDRRRARASTIGSVLRSLVTWLVYAIMFMLVLAEFDVNLGPLLASAGVVGLAIGFGAQALVKDVLSGIFLIMEDQYGVGDLVDLGESVGTVEVVGLRVTTIRDLQGTLWYVRNGEIIRVGNHSQSWANVVLDIPLGPSVDVDDAAEVIGTAVNEVVSDPEWSDAVLAEPELQGVSDITVDGSKFRVLVKSDSGRQWALGRELRGRISHALQEAGVAQDLAGNRVYVRRSTEQTGGN</sequence>
<dbReference type="InterPro" id="IPR006685">
    <property type="entry name" value="MscS_channel_2nd"/>
</dbReference>
<keyword evidence="4 7" id="KW-0812">Transmembrane</keyword>
<dbReference type="OrthoDB" id="4638917at2"/>
<dbReference type="GO" id="GO:0008381">
    <property type="term" value="F:mechanosensitive monoatomic ion channel activity"/>
    <property type="evidence" value="ECO:0007669"/>
    <property type="project" value="InterPro"/>
</dbReference>
<dbReference type="Pfam" id="PF21088">
    <property type="entry name" value="MS_channel_1st"/>
    <property type="match status" value="1"/>
</dbReference>
<accession>A0A543ASU9</accession>
<keyword evidence="11" id="KW-1185">Reference proteome</keyword>
<dbReference type="EMBL" id="VFOW01000001">
    <property type="protein sequence ID" value="TQL75565.1"/>
    <property type="molecule type" value="Genomic_DNA"/>
</dbReference>
<evidence type="ECO:0000256" key="4">
    <source>
        <dbReference type="ARBA" id="ARBA00022692"/>
    </source>
</evidence>
<comment type="subcellular location">
    <subcellularLocation>
        <location evidence="1">Cell membrane</location>
        <topology evidence="1">Multi-pass membrane protein</topology>
    </subcellularLocation>
</comment>
<evidence type="ECO:0000256" key="3">
    <source>
        <dbReference type="ARBA" id="ARBA00022475"/>
    </source>
</evidence>
<evidence type="ECO:0000259" key="8">
    <source>
        <dbReference type="Pfam" id="PF00924"/>
    </source>
</evidence>
<reference evidence="10 11" key="1">
    <citation type="submission" date="2019-06" db="EMBL/GenBank/DDBJ databases">
        <title>Sequencing the genomes of 1000 actinobacteria strains.</title>
        <authorList>
            <person name="Klenk H.-P."/>
        </authorList>
    </citation>
    <scope>NUCLEOTIDE SEQUENCE [LARGE SCALE GENOMIC DNA]</scope>
    <source>
        <strain evidence="10 11">DSM 45928</strain>
    </source>
</reference>
<evidence type="ECO:0000313" key="10">
    <source>
        <dbReference type="EMBL" id="TQL75565.1"/>
    </source>
</evidence>
<dbReference type="GO" id="GO:0005886">
    <property type="term" value="C:plasma membrane"/>
    <property type="evidence" value="ECO:0007669"/>
    <property type="project" value="UniProtKB-SubCell"/>
</dbReference>
<keyword evidence="6 7" id="KW-0472">Membrane</keyword>